<name>A0ABV7PL94_9BURK</name>
<feature type="transmembrane region" description="Helical" evidence="1">
    <location>
        <begin position="55"/>
        <end position="77"/>
    </location>
</feature>
<comment type="caution">
    <text evidence="2">The sequence shown here is derived from an EMBL/GenBank/DDBJ whole genome shotgun (WGS) entry which is preliminary data.</text>
</comment>
<protein>
    <submittedName>
        <fullName evidence="2">Uncharacterized protein</fullName>
    </submittedName>
</protein>
<dbReference type="EMBL" id="JBHRVV010000001">
    <property type="protein sequence ID" value="MFC3459186.1"/>
    <property type="molecule type" value="Genomic_DNA"/>
</dbReference>
<proteinExistence type="predicted"/>
<evidence type="ECO:0000256" key="1">
    <source>
        <dbReference type="SAM" id="Phobius"/>
    </source>
</evidence>
<dbReference type="RefSeq" id="WP_312550724.1">
    <property type="nucleotide sequence ID" value="NZ_JBHRVV010000001.1"/>
</dbReference>
<evidence type="ECO:0000313" key="3">
    <source>
        <dbReference type="Proteomes" id="UP001595665"/>
    </source>
</evidence>
<gene>
    <name evidence="2" type="ORF">ACFOPH_13170</name>
</gene>
<reference evidence="3" key="1">
    <citation type="journal article" date="2019" name="Int. J. Syst. Evol. Microbiol.">
        <title>The Global Catalogue of Microorganisms (GCM) 10K type strain sequencing project: providing services to taxonomists for standard genome sequencing and annotation.</title>
        <authorList>
            <consortium name="The Broad Institute Genomics Platform"/>
            <consortium name="The Broad Institute Genome Sequencing Center for Infectious Disease"/>
            <person name="Wu L."/>
            <person name="Ma J."/>
        </authorList>
    </citation>
    <scope>NUCLEOTIDE SEQUENCE [LARGE SCALE GENOMIC DNA]</scope>
    <source>
        <strain evidence="3">CCM 7480</strain>
    </source>
</reference>
<accession>A0ABV7PL94</accession>
<dbReference type="Proteomes" id="UP001595665">
    <property type="component" value="Unassembled WGS sequence"/>
</dbReference>
<sequence length="87" mass="9392">MIYLLAAILTGHALGHFVPTGRGTYLLCLPFSAAVYLVVRLVMASMSDTSAAQAPVELMLAAGLFYSPLAMLGVYLARRRARRGFDD</sequence>
<keyword evidence="1" id="KW-0812">Transmembrane</keyword>
<keyword evidence="1" id="KW-1133">Transmembrane helix</keyword>
<keyword evidence="3" id="KW-1185">Reference proteome</keyword>
<keyword evidence="1" id="KW-0472">Membrane</keyword>
<organism evidence="2 3">
    <name type="scientific">Massilia haematophila</name>
    <dbReference type="NCBI Taxonomy" id="457923"/>
    <lineage>
        <taxon>Bacteria</taxon>
        <taxon>Pseudomonadati</taxon>
        <taxon>Pseudomonadota</taxon>
        <taxon>Betaproteobacteria</taxon>
        <taxon>Burkholderiales</taxon>
        <taxon>Oxalobacteraceae</taxon>
        <taxon>Telluria group</taxon>
        <taxon>Massilia</taxon>
    </lineage>
</organism>
<evidence type="ECO:0000313" key="2">
    <source>
        <dbReference type="EMBL" id="MFC3459186.1"/>
    </source>
</evidence>
<feature type="transmembrane region" description="Helical" evidence="1">
    <location>
        <begin position="23"/>
        <end position="43"/>
    </location>
</feature>